<feature type="transmembrane region" description="Helical" evidence="1">
    <location>
        <begin position="80"/>
        <end position="113"/>
    </location>
</feature>
<evidence type="ECO:0000313" key="3">
    <source>
        <dbReference type="Proteomes" id="UP000617355"/>
    </source>
</evidence>
<dbReference type="RefSeq" id="WP_188529133.1">
    <property type="nucleotide sequence ID" value="NZ_BMGI01000005.1"/>
</dbReference>
<protein>
    <recommendedName>
        <fullName evidence="4">DUF454 domain-containing protein</fullName>
    </recommendedName>
</protein>
<evidence type="ECO:0000256" key="1">
    <source>
        <dbReference type="SAM" id="Phobius"/>
    </source>
</evidence>
<gene>
    <name evidence="2" type="ORF">GCM10011358_29330</name>
</gene>
<comment type="caution">
    <text evidence="2">The sequence shown here is derived from an EMBL/GenBank/DDBJ whole genome shotgun (WGS) entry which is preliminary data.</text>
</comment>
<dbReference type="EMBL" id="BMGI01000005">
    <property type="protein sequence ID" value="GGD43644.1"/>
    <property type="molecule type" value="Genomic_DNA"/>
</dbReference>
<sequence>MARLAFLALGWGALALGLIGVALPGLPTTPFLLVAAFGFGKSSPRLRAWLEGHPRFGPPIRDWAERGAISRRNKLRAAVAIAAVVALSLALGVPGWVLALQVAGVTVGLAFVLTRPS</sequence>
<dbReference type="Proteomes" id="UP000617355">
    <property type="component" value="Unassembled WGS sequence"/>
</dbReference>
<evidence type="ECO:0008006" key="4">
    <source>
        <dbReference type="Google" id="ProtNLM"/>
    </source>
</evidence>
<reference evidence="3" key="1">
    <citation type="journal article" date="2019" name="Int. J. Syst. Evol. Microbiol.">
        <title>The Global Catalogue of Microorganisms (GCM) 10K type strain sequencing project: providing services to taxonomists for standard genome sequencing and annotation.</title>
        <authorList>
            <consortium name="The Broad Institute Genomics Platform"/>
            <consortium name="The Broad Institute Genome Sequencing Center for Infectious Disease"/>
            <person name="Wu L."/>
            <person name="Ma J."/>
        </authorList>
    </citation>
    <scope>NUCLEOTIDE SEQUENCE [LARGE SCALE GENOMIC DNA]</scope>
    <source>
        <strain evidence="3">CGMCC 1.12922</strain>
    </source>
</reference>
<dbReference type="PANTHER" id="PTHR35813:SF1">
    <property type="entry name" value="INNER MEMBRANE PROTEIN YBAN"/>
    <property type="match status" value="1"/>
</dbReference>
<evidence type="ECO:0000313" key="2">
    <source>
        <dbReference type="EMBL" id="GGD43644.1"/>
    </source>
</evidence>
<keyword evidence="1" id="KW-0472">Membrane</keyword>
<accession>A0ABQ1QVP7</accession>
<dbReference type="PANTHER" id="PTHR35813">
    <property type="entry name" value="INNER MEMBRANE PROTEIN YBAN"/>
    <property type="match status" value="1"/>
</dbReference>
<keyword evidence="1" id="KW-0812">Transmembrane</keyword>
<dbReference type="InterPro" id="IPR007401">
    <property type="entry name" value="DUF454"/>
</dbReference>
<organism evidence="2 3">
    <name type="scientific">Sinisalibacter lacisalsi</name>
    <dbReference type="NCBI Taxonomy" id="1526570"/>
    <lineage>
        <taxon>Bacteria</taxon>
        <taxon>Pseudomonadati</taxon>
        <taxon>Pseudomonadota</taxon>
        <taxon>Alphaproteobacteria</taxon>
        <taxon>Rhodobacterales</taxon>
        <taxon>Roseobacteraceae</taxon>
        <taxon>Sinisalibacter</taxon>
    </lineage>
</organism>
<dbReference type="Pfam" id="PF04304">
    <property type="entry name" value="DUF454"/>
    <property type="match status" value="1"/>
</dbReference>
<dbReference type="PIRSF" id="PIRSF016789">
    <property type="entry name" value="DUF454"/>
    <property type="match status" value="1"/>
</dbReference>
<name>A0ABQ1QVP7_9RHOB</name>
<proteinExistence type="predicted"/>
<keyword evidence="1" id="KW-1133">Transmembrane helix</keyword>
<keyword evidence="3" id="KW-1185">Reference proteome</keyword>